<sequence>MLHEMQHKSEEQRLKIIKLGQVINAQEQDLLHMRKSHDASVQSRNERGVQLLEREEEMCVLYAKVNVQESLICEGTLQIQALEEEICSLKMLINEERRQINLCKKQLPCKKPLEDECALLQIQLAECKEHN</sequence>
<evidence type="ECO:0000313" key="2">
    <source>
        <dbReference type="Proteomes" id="UP000830395"/>
    </source>
</evidence>
<reference evidence="1" key="1">
    <citation type="submission" date="2020-02" db="EMBL/GenBank/DDBJ databases">
        <title>Genome sequencing of the panga catfish, Pangasius djambal.</title>
        <authorList>
            <person name="Wen M."/>
            <person name="Zahm M."/>
            <person name="Roques C."/>
            <person name="Cabau C."/>
            <person name="Klopp C."/>
            <person name="Donnadieu C."/>
            <person name="Jouanno E."/>
            <person name="Avarre J.-C."/>
            <person name="Campet M."/>
            <person name="Ha T."/>
            <person name="Dugue R."/>
            <person name="Lampietro C."/>
            <person name="Louis A."/>
            <person name="Herpin A."/>
            <person name="Echchiki A."/>
            <person name="Berthelot C."/>
            <person name="Parey E."/>
            <person name="Roest-Crollius H."/>
            <person name="Braasch I."/>
            <person name="Postlethwait J.H."/>
            <person name="Bobe J."/>
            <person name="Montfort J."/>
            <person name="Bouchez O."/>
            <person name="Begum T."/>
            <person name="Schartl M."/>
            <person name="Gustiano R."/>
            <person name="Guiguen Y."/>
        </authorList>
    </citation>
    <scope>NUCLEOTIDE SEQUENCE</scope>
    <source>
        <strain evidence="1">Pdj_M5554</strain>
    </source>
</reference>
<keyword evidence="2" id="KW-1185">Reference proteome</keyword>
<protein>
    <submittedName>
        <fullName evidence="1">Uncharacterized protein</fullName>
    </submittedName>
</protein>
<accession>A0ACC5YKX7</accession>
<dbReference type="Proteomes" id="UP000830395">
    <property type="component" value="Chromosome 9"/>
</dbReference>
<name>A0ACC5YKX7_9TELE</name>
<gene>
    <name evidence="1" type="ORF">PDJAM_G00257110</name>
</gene>
<proteinExistence type="predicted"/>
<organism evidence="1 2">
    <name type="scientific">Pangasius djambal</name>
    <dbReference type="NCBI Taxonomy" id="1691987"/>
    <lineage>
        <taxon>Eukaryota</taxon>
        <taxon>Metazoa</taxon>
        <taxon>Chordata</taxon>
        <taxon>Craniata</taxon>
        <taxon>Vertebrata</taxon>
        <taxon>Euteleostomi</taxon>
        <taxon>Actinopterygii</taxon>
        <taxon>Neopterygii</taxon>
        <taxon>Teleostei</taxon>
        <taxon>Ostariophysi</taxon>
        <taxon>Siluriformes</taxon>
        <taxon>Pangasiidae</taxon>
        <taxon>Pangasius</taxon>
    </lineage>
</organism>
<dbReference type="EMBL" id="CM040983">
    <property type="protein sequence ID" value="MCJ8736275.1"/>
    <property type="molecule type" value="Genomic_DNA"/>
</dbReference>
<comment type="caution">
    <text evidence="1">The sequence shown here is derived from an EMBL/GenBank/DDBJ whole genome shotgun (WGS) entry which is preliminary data.</text>
</comment>
<feature type="non-terminal residue" evidence="1">
    <location>
        <position position="131"/>
    </location>
</feature>
<evidence type="ECO:0000313" key="1">
    <source>
        <dbReference type="EMBL" id="MCJ8736275.1"/>
    </source>
</evidence>